<evidence type="ECO:0000256" key="2">
    <source>
        <dbReference type="ARBA" id="ARBA00023134"/>
    </source>
</evidence>
<name>A0A7S0DPG3_9EUKA</name>
<dbReference type="InterPro" id="IPR001806">
    <property type="entry name" value="Small_GTPase"/>
</dbReference>
<evidence type="ECO:0000313" key="4">
    <source>
        <dbReference type="EMBL" id="CAD8461380.1"/>
    </source>
</evidence>
<gene>
    <name evidence="4" type="ORF">LAMO00422_LOCUS20340</name>
</gene>
<dbReference type="Gene3D" id="3.40.50.300">
    <property type="entry name" value="P-loop containing nucleotide triphosphate hydrolases"/>
    <property type="match status" value="1"/>
</dbReference>
<dbReference type="GO" id="GO:0005525">
    <property type="term" value="F:GTP binding"/>
    <property type="evidence" value="ECO:0007669"/>
    <property type="project" value="UniProtKB-KW"/>
</dbReference>
<dbReference type="PANTHER" id="PTHR24073">
    <property type="entry name" value="DRAB5-RELATED"/>
    <property type="match status" value="1"/>
</dbReference>
<dbReference type="PROSITE" id="PS51419">
    <property type="entry name" value="RAB"/>
    <property type="match status" value="1"/>
</dbReference>
<dbReference type="GO" id="GO:0003924">
    <property type="term" value="F:GTPase activity"/>
    <property type="evidence" value="ECO:0007669"/>
    <property type="project" value="InterPro"/>
</dbReference>
<keyword evidence="1" id="KW-0547">Nucleotide-binding</keyword>
<dbReference type="PRINTS" id="PR00449">
    <property type="entry name" value="RASTRNSFRMNG"/>
</dbReference>
<dbReference type="EMBL" id="HBEM01029842">
    <property type="protein sequence ID" value="CAD8461380.1"/>
    <property type="molecule type" value="Transcribed_RNA"/>
</dbReference>
<accession>A0A7S0DPG3</accession>
<dbReference type="Pfam" id="PF00071">
    <property type="entry name" value="Ras"/>
    <property type="match status" value="1"/>
</dbReference>
<dbReference type="InterPro" id="IPR027417">
    <property type="entry name" value="P-loop_NTPase"/>
</dbReference>
<feature type="compositionally biased region" description="Polar residues" evidence="3">
    <location>
        <begin position="210"/>
        <end position="227"/>
    </location>
</feature>
<dbReference type="SMART" id="SM00175">
    <property type="entry name" value="RAB"/>
    <property type="match status" value="1"/>
</dbReference>
<keyword evidence="2" id="KW-0342">GTP-binding</keyword>
<evidence type="ECO:0000256" key="1">
    <source>
        <dbReference type="ARBA" id="ARBA00022741"/>
    </source>
</evidence>
<protein>
    <submittedName>
        <fullName evidence="4">Uncharacterized protein</fullName>
    </submittedName>
</protein>
<feature type="region of interest" description="Disordered" evidence="3">
    <location>
        <begin position="206"/>
        <end position="227"/>
    </location>
</feature>
<sequence length="227" mass="26306">MTSSFGEVPKVRILVLGDSGVGKTSMVHQICNGTILTDPRWTVGCQTDVKLFYHRSASKKYFIEFWDVGGSRKYQLTRTLFYTQINGIILMFDLNNRKSYVNLRKWIKEIVHVARTKGIEEKYVYHDTSSGFHVSSLGSLPVIVVGNKSDLQDKKRPRIYNTIKDYGLNLVQLSAKNKFTAEDRNILNDFFRTIIERRFYRSHTDKHTSKVLSRRNQTSSTDNDSYM</sequence>
<dbReference type="SMART" id="SM00174">
    <property type="entry name" value="RHO"/>
    <property type="match status" value="1"/>
</dbReference>
<dbReference type="SMART" id="SM00173">
    <property type="entry name" value="RAS"/>
    <property type="match status" value="1"/>
</dbReference>
<organism evidence="4">
    <name type="scientific">Amorphochlora amoebiformis</name>
    <dbReference type="NCBI Taxonomy" id="1561963"/>
    <lineage>
        <taxon>Eukaryota</taxon>
        <taxon>Sar</taxon>
        <taxon>Rhizaria</taxon>
        <taxon>Cercozoa</taxon>
        <taxon>Chlorarachniophyceae</taxon>
        <taxon>Amorphochlora</taxon>
    </lineage>
</organism>
<evidence type="ECO:0000256" key="3">
    <source>
        <dbReference type="SAM" id="MobiDB-lite"/>
    </source>
</evidence>
<proteinExistence type="predicted"/>
<reference evidence="4" key="1">
    <citation type="submission" date="2021-01" db="EMBL/GenBank/DDBJ databases">
        <authorList>
            <person name="Corre E."/>
            <person name="Pelletier E."/>
            <person name="Niang G."/>
            <person name="Scheremetjew M."/>
            <person name="Finn R."/>
            <person name="Kale V."/>
            <person name="Holt S."/>
            <person name="Cochrane G."/>
            <person name="Meng A."/>
            <person name="Brown T."/>
            <person name="Cohen L."/>
        </authorList>
    </citation>
    <scope>NUCLEOTIDE SEQUENCE</scope>
    <source>
        <strain evidence="4">CCMP2058</strain>
    </source>
</reference>
<dbReference type="SUPFAM" id="SSF52540">
    <property type="entry name" value="P-loop containing nucleoside triphosphate hydrolases"/>
    <property type="match status" value="1"/>
</dbReference>
<dbReference type="AlphaFoldDB" id="A0A7S0DPG3"/>